<keyword evidence="8" id="KW-1185">Reference proteome</keyword>
<keyword evidence="4 5" id="KW-0732">Signal</keyword>
<comment type="similarity">
    <text evidence="2">Belongs to the bacterial solute-binding protein 5 family.</text>
</comment>
<dbReference type="Gene3D" id="3.40.190.10">
    <property type="entry name" value="Periplasmic binding protein-like II"/>
    <property type="match status" value="1"/>
</dbReference>
<accession>A0A7W5P7T7</accession>
<feature type="domain" description="Solute-binding protein family 5" evidence="6">
    <location>
        <begin position="98"/>
        <end position="457"/>
    </location>
</feature>
<protein>
    <submittedName>
        <fullName evidence="7">Peptide/nickel transport system substrate-binding protein</fullName>
    </submittedName>
</protein>
<dbReference type="PROSITE" id="PS51257">
    <property type="entry name" value="PROKAR_LIPOPROTEIN"/>
    <property type="match status" value="1"/>
</dbReference>
<dbReference type="Gene3D" id="3.10.105.10">
    <property type="entry name" value="Dipeptide-binding Protein, Domain 3"/>
    <property type="match status" value="1"/>
</dbReference>
<evidence type="ECO:0000313" key="7">
    <source>
        <dbReference type="EMBL" id="MBB3327863.1"/>
    </source>
</evidence>
<name>A0A7W5P7T7_9ACTN</name>
<dbReference type="InterPro" id="IPR030678">
    <property type="entry name" value="Peptide/Ni-bd"/>
</dbReference>
<dbReference type="RefSeq" id="WP_198423403.1">
    <property type="nucleotide sequence ID" value="NZ_JACHZG010000001.1"/>
</dbReference>
<dbReference type="Proteomes" id="UP000565572">
    <property type="component" value="Unassembled WGS sequence"/>
</dbReference>
<dbReference type="GO" id="GO:0015833">
    <property type="term" value="P:peptide transport"/>
    <property type="evidence" value="ECO:0007669"/>
    <property type="project" value="TreeGrafter"/>
</dbReference>
<sequence length="559" mass="59292">MTRLPSLRPRRRARLVAVAAAALSTVLLAAGCGAGTTGAGSVSPSGVPRSGGTLDLAFWPDNTAFACVDPFQTYWIEHRTVIRNVADSLTDQDPATGKIVPWLATSWKVAGSGKSYTFTLRDGVTFSDGTPLDASAVKTAFDGNAALLKELPTAYGGVYTAGYAGTDVIDDHTVRVRFSTPNAAFLQATSTTNLAILSPASYSKTPEQRCLGQVVGSGPFTLDSYRPTEGIDLSRRPGYAWPSALNAHAGDAYLDHIKISYVAEDSVRVGNLTSGAIDVAWPRNPFGPEQIAQLEGNGDSVQSRPLPGPASALYPNTAPGRPLADAAVRQAVQKGIDRATYAHTIYGADYPVVQGPYDTTTPYAVSQAAALAYDPDGAKRLLDAAGWTPGADGIRARDGQRLTLVEAITTETPGDVLLQDQLKQIGIEVQLKVSTVAERPSVITSGAYDLIGTYYTRADPGVLQWILDPAISGSKALAQNSQTPATAAKIKSLFDAGIAETDAKERAEVYAELQEQLVTQGVSFPVFERVQQAGLSPKVHGFRWTSESFGSFYDVWLDS</sequence>
<dbReference type="GO" id="GO:0042597">
    <property type="term" value="C:periplasmic space"/>
    <property type="evidence" value="ECO:0007669"/>
    <property type="project" value="UniProtKB-ARBA"/>
</dbReference>
<evidence type="ECO:0000313" key="8">
    <source>
        <dbReference type="Proteomes" id="UP000565572"/>
    </source>
</evidence>
<evidence type="ECO:0000256" key="3">
    <source>
        <dbReference type="ARBA" id="ARBA00022448"/>
    </source>
</evidence>
<feature type="signal peptide" evidence="5">
    <location>
        <begin position="1"/>
        <end position="29"/>
    </location>
</feature>
<comment type="caution">
    <text evidence="7">The sequence shown here is derived from an EMBL/GenBank/DDBJ whole genome shotgun (WGS) entry which is preliminary data.</text>
</comment>
<feature type="chain" id="PRO_5030524824" evidence="5">
    <location>
        <begin position="30"/>
        <end position="559"/>
    </location>
</feature>
<evidence type="ECO:0000256" key="2">
    <source>
        <dbReference type="ARBA" id="ARBA00005695"/>
    </source>
</evidence>
<dbReference type="InterPro" id="IPR039424">
    <property type="entry name" value="SBP_5"/>
</dbReference>
<dbReference type="InterPro" id="IPR000914">
    <property type="entry name" value="SBP_5_dom"/>
</dbReference>
<dbReference type="SUPFAM" id="SSF53850">
    <property type="entry name" value="Periplasmic binding protein-like II"/>
    <property type="match status" value="1"/>
</dbReference>
<comment type="subcellular location">
    <subcellularLocation>
        <location evidence="1">Cell envelope</location>
    </subcellularLocation>
</comment>
<dbReference type="Pfam" id="PF00496">
    <property type="entry name" value="SBP_bac_5"/>
    <property type="match status" value="1"/>
</dbReference>
<evidence type="ECO:0000256" key="4">
    <source>
        <dbReference type="ARBA" id="ARBA00022729"/>
    </source>
</evidence>
<dbReference type="PANTHER" id="PTHR30290">
    <property type="entry name" value="PERIPLASMIC BINDING COMPONENT OF ABC TRANSPORTER"/>
    <property type="match status" value="1"/>
</dbReference>
<dbReference type="GO" id="GO:0030313">
    <property type="term" value="C:cell envelope"/>
    <property type="evidence" value="ECO:0007669"/>
    <property type="project" value="UniProtKB-SubCell"/>
</dbReference>
<reference evidence="7 8" key="1">
    <citation type="submission" date="2020-08" db="EMBL/GenBank/DDBJ databases">
        <title>Sequencing the genomes of 1000 actinobacteria strains.</title>
        <authorList>
            <person name="Klenk H.-P."/>
        </authorList>
    </citation>
    <scope>NUCLEOTIDE SEQUENCE [LARGE SCALE GENOMIC DNA]</scope>
    <source>
        <strain evidence="7 8">DSM 11053</strain>
    </source>
</reference>
<dbReference type="AlphaFoldDB" id="A0A7W5P7T7"/>
<dbReference type="PIRSF" id="PIRSF002741">
    <property type="entry name" value="MppA"/>
    <property type="match status" value="1"/>
</dbReference>
<gene>
    <name evidence="7" type="ORF">FHX39_002807</name>
</gene>
<evidence type="ECO:0000256" key="1">
    <source>
        <dbReference type="ARBA" id="ARBA00004196"/>
    </source>
</evidence>
<evidence type="ECO:0000256" key="5">
    <source>
        <dbReference type="SAM" id="SignalP"/>
    </source>
</evidence>
<evidence type="ECO:0000259" key="6">
    <source>
        <dbReference type="Pfam" id="PF00496"/>
    </source>
</evidence>
<keyword evidence="3" id="KW-0813">Transport</keyword>
<dbReference type="GO" id="GO:1904680">
    <property type="term" value="F:peptide transmembrane transporter activity"/>
    <property type="evidence" value="ECO:0007669"/>
    <property type="project" value="TreeGrafter"/>
</dbReference>
<proteinExistence type="inferred from homology"/>
<dbReference type="GO" id="GO:0043190">
    <property type="term" value="C:ATP-binding cassette (ABC) transporter complex"/>
    <property type="evidence" value="ECO:0007669"/>
    <property type="project" value="InterPro"/>
</dbReference>
<dbReference type="CDD" id="cd08492">
    <property type="entry name" value="PBP2_NikA_DppA_OppA_like_15"/>
    <property type="match status" value="1"/>
</dbReference>
<dbReference type="PANTHER" id="PTHR30290:SF10">
    <property type="entry name" value="PERIPLASMIC OLIGOPEPTIDE-BINDING PROTEIN-RELATED"/>
    <property type="match status" value="1"/>
</dbReference>
<organism evidence="7 8">
    <name type="scientific">Microlunatus antarcticus</name>
    <dbReference type="NCBI Taxonomy" id="53388"/>
    <lineage>
        <taxon>Bacteria</taxon>
        <taxon>Bacillati</taxon>
        <taxon>Actinomycetota</taxon>
        <taxon>Actinomycetes</taxon>
        <taxon>Propionibacteriales</taxon>
        <taxon>Propionibacteriaceae</taxon>
        <taxon>Microlunatus</taxon>
    </lineage>
</organism>
<dbReference type="EMBL" id="JACHZG010000001">
    <property type="protein sequence ID" value="MBB3327863.1"/>
    <property type="molecule type" value="Genomic_DNA"/>
</dbReference>